<feature type="signal peptide" evidence="1">
    <location>
        <begin position="1"/>
        <end position="23"/>
    </location>
</feature>
<dbReference type="EMBL" id="JBDIZK010000011">
    <property type="protein sequence ID" value="MEN3749037.1"/>
    <property type="molecule type" value="Genomic_DNA"/>
</dbReference>
<feature type="chain" id="PRO_5045098966" description="Lipoprotein" evidence="1">
    <location>
        <begin position="24"/>
        <end position="195"/>
    </location>
</feature>
<protein>
    <recommendedName>
        <fullName evidence="4">Lipoprotein</fullName>
    </recommendedName>
</protein>
<proteinExistence type="predicted"/>
<gene>
    <name evidence="2" type="ORF">TPR58_17820</name>
</gene>
<evidence type="ECO:0000256" key="1">
    <source>
        <dbReference type="SAM" id="SignalP"/>
    </source>
</evidence>
<reference evidence="2 3" key="1">
    <citation type="submission" date="2024-05" db="EMBL/GenBank/DDBJ databases">
        <title>Sphingomonas sp. HF-S3 16S ribosomal RNA gene Genome sequencing and assembly.</title>
        <authorList>
            <person name="Lee H."/>
        </authorList>
    </citation>
    <scope>NUCLEOTIDE SEQUENCE [LARGE SCALE GENOMIC DNA]</scope>
    <source>
        <strain evidence="2 3">HF-S3</strain>
    </source>
</reference>
<dbReference type="Proteomes" id="UP001427805">
    <property type="component" value="Unassembled WGS sequence"/>
</dbReference>
<keyword evidence="3" id="KW-1185">Reference proteome</keyword>
<keyword evidence="1" id="KW-0732">Signal</keyword>
<name>A0ABV0BF92_9SPHN</name>
<evidence type="ECO:0000313" key="3">
    <source>
        <dbReference type="Proteomes" id="UP001427805"/>
    </source>
</evidence>
<evidence type="ECO:0008006" key="4">
    <source>
        <dbReference type="Google" id="ProtNLM"/>
    </source>
</evidence>
<organism evidence="2 3">
    <name type="scientific">Sphingomonas rustica</name>
    <dbReference type="NCBI Taxonomy" id="3103142"/>
    <lineage>
        <taxon>Bacteria</taxon>
        <taxon>Pseudomonadati</taxon>
        <taxon>Pseudomonadota</taxon>
        <taxon>Alphaproteobacteria</taxon>
        <taxon>Sphingomonadales</taxon>
        <taxon>Sphingomonadaceae</taxon>
        <taxon>Sphingomonas</taxon>
    </lineage>
</organism>
<sequence>MTRSWLAPFALGLALMTALPAAAQTEVKDPPPTWSHRAAKVDFPQRLGAFERGRVFEYNEDGSDASVGYDLTRDGKLAAILTIYVYPANELGCDGTFTDAQAAITRTYKEAKLGAERRLPSPNGATPDAARQVRYTFPLALRSEQPAPVKSDLYLYCAPGDRWLVKYRATYLADLDLDTEIAAALRAIQWPAPLR</sequence>
<dbReference type="RefSeq" id="WP_346248077.1">
    <property type="nucleotide sequence ID" value="NZ_JBDIZK010000011.1"/>
</dbReference>
<accession>A0ABV0BF92</accession>
<comment type="caution">
    <text evidence="2">The sequence shown here is derived from an EMBL/GenBank/DDBJ whole genome shotgun (WGS) entry which is preliminary data.</text>
</comment>
<evidence type="ECO:0000313" key="2">
    <source>
        <dbReference type="EMBL" id="MEN3749037.1"/>
    </source>
</evidence>